<evidence type="ECO:0000256" key="7">
    <source>
        <dbReference type="ARBA" id="ARBA00023128"/>
    </source>
</evidence>
<keyword evidence="2 11" id="KW-0812">Transmembrane</keyword>
<dbReference type="SUPFAM" id="SSF48452">
    <property type="entry name" value="TPR-like"/>
    <property type="match status" value="1"/>
</dbReference>
<protein>
    <submittedName>
        <fullName evidence="12">Mitochondrial import receptor subunit TOM70</fullName>
    </submittedName>
</protein>
<evidence type="ECO:0000256" key="9">
    <source>
        <dbReference type="ARBA" id="ARBA00038030"/>
    </source>
</evidence>
<accession>A0ABQ8JHI2</accession>
<keyword evidence="6 11" id="KW-1133">Transmembrane helix</keyword>
<reference evidence="12 13" key="2">
    <citation type="journal article" date="2022" name="Mol. Biol. Evol.">
        <title>Comparative Genomics Reveals Insights into the Divergent Evolution of Astigmatic Mites and Household Pest Adaptations.</title>
        <authorList>
            <person name="Xiong Q."/>
            <person name="Wan A.T."/>
            <person name="Liu X."/>
            <person name="Fung C.S."/>
            <person name="Xiao X."/>
            <person name="Malainual N."/>
            <person name="Hou J."/>
            <person name="Wang L."/>
            <person name="Wang M."/>
            <person name="Yang K.Y."/>
            <person name="Cui Y."/>
            <person name="Leung E.L."/>
            <person name="Nong W."/>
            <person name="Shin S.K."/>
            <person name="Au S.W."/>
            <person name="Jeong K.Y."/>
            <person name="Chew F.T."/>
            <person name="Hui J.H."/>
            <person name="Leung T.F."/>
            <person name="Tungtrongchitr A."/>
            <person name="Zhong N."/>
            <person name="Liu Z."/>
            <person name="Tsui S.K."/>
        </authorList>
    </citation>
    <scope>NUCLEOTIDE SEQUENCE [LARGE SCALE GENOMIC DNA]</scope>
    <source>
        <strain evidence="12">Derp</strain>
    </source>
</reference>
<feature type="repeat" description="TPR" evidence="10">
    <location>
        <begin position="70"/>
        <end position="103"/>
    </location>
</feature>
<feature type="repeat" description="TPR" evidence="10">
    <location>
        <begin position="433"/>
        <end position="466"/>
    </location>
</feature>
<keyword evidence="12" id="KW-0675">Receptor</keyword>
<reference evidence="12 13" key="1">
    <citation type="journal article" date="2018" name="J. Allergy Clin. Immunol.">
        <title>High-quality assembly of Dermatophagoides pteronyssinus genome and transcriptome reveals a wide range of novel allergens.</title>
        <authorList>
            <person name="Liu X.Y."/>
            <person name="Yang K.Y."/>
            <person name="Wang M.Q."/>
            <person name="Kwok J.S."/>
            <person name="Zeng X."/>
            <person name="Yang Z."/>
            <person name="Xiao X.J."/>
            <person name="Lau C.P."/>
            <person name="Li Y."/>
            <person name="Huang Z.M."/>
            <person name="Ba J.G."/>
            <person name="Yim A.K."/>
            <person name="Ouyang C.Y."/>
            <person name="Ngai S.M."/>
            <person name="Chan T.F."/>
            <person name="Leung E.L."/>
            <person name="Liu L."/>
            <person name="Liu Z.G."/>
            <person name="Tsui S.K."/>
        </authorList>
    </citation>
    <scope>NUCLEOTIDE SEQUENCE [LARGE SCALE GENOMIC DNA]</scope>
    <source>
        <strain evidence="12">Derp</strain>
    </source>
</reference>
<evidence type="ECO:0000256" key="8">
    <source>
        <dbReference type="ARBA" id="ARBA00023136"/>
    </source>
</evidence>
<feature type="repeat" description="TPR" evidence="10">
    <location>
        <begin position="324"/>
        <end position="357"/>
    </location>
</feature>
<name>A0ABQ8JHI2_DERPT</name>
<evidence type="ECO:0000256" key="4">
    <source>
        <dbReference type="ARBA" id="ARBA00022787"/>
    </source>
</evidence>
<dbReference type="SMART" id="SM00028">
    <property type="entry name" value="TPR"/>
    <property type="match status" value="7"/>
</dbReference>
<dbReference type="Pfam" id="PF13181">
    <property type="entry name" value="TPR_8"/>
    <property type="match status" value="2"/>
</dbReference>
<keyword evidence="5 10" id="KW-0802">TPR repeat</keyword>
<keyword evidence="4" id="KW-1000">Mitochondrion outer membrane</keyword>
<dbReference type="Gene3D" id="1.25.40.10">
    <property type="entry name" value="Tetratricopeptide repeat domain"/>
    <property type="match status" value="2"/>
</dbReference>
<evidence type="ECO:0000256" key="3">
    <source>
        <dbReference type="ARBA" id="ARBA00022737"/>
    </source>
</evidence>
<evidence type="ECO:0000256" key="2">
    <source>
        <dbReference type="ARBA" id="ARBA00022692"/>
    </source>
</evidence>
<organism evidence="12 13">
    <name type="scientific">Dermatophagoides pteronyssinus</name>
    <name type="common">European house dust mite</name>
    <dbReference type="NCBI Taxonomy" id="6956"/>
    <lineage>
        <taxon>Eukaryota</taxon>
        <taxon>Metazoa</taxon>
        <taxon>Ecdysozoa</taxon>
        <taxon>Arthropoda</taxon>
        <taxon>Chelicerata</taxon>
        <taxon>Arachnida</taxon>
        <taxon>Acari</taxon>
        <taxon>Acariformes</taxon>
        <taxon>Sarcoptiformes</taxon>
        <taxon>Astigmata</taxon>
        <taxon>Psoroptidia</taxon>
        <taxon>Analgoidea</taxon>
        <taxon>Pyroglyphidae</taxon>
        <taxon>Dermatophagoidinae</taxon>
        <taxon>Dermatophagoides</taxon>
    </lineage>
</organism>
<dbReference type="PROSITE" id="PS50005">
    <property type="entry name" value="TPR"/>
    <property type="match status" value="3"/>
</dbReference>
<dbReference type="Pfam" id="PF00515">
    <property type="entry name" value="TPR_1"/>
    <property type="match status" value="1"/>
</dbReference>
<dbReference type="EMBL" id="NJHN03000037">
    <property type="protein sequence ID" value="KAH9422039.1"/>
    <property type="molecule type" value="Genomic_DNA"/>
</dbReference>
<evidence type="ECO:0000256" key="10">
    <source>
        <dbReference type="PROSITE-ProRule" id="PRU00339"/>
    </source>
</evidence>
<keyword evidence="7" id="KW-0496">Mitochondrion</keyword>
<proteinExistence type="inferred from homology"/>
<comment type="similarity">
    <text evidence="9">Belongs to the Tom70 family.</text>
</comment>
<evidence type="ECO:0000313" key="13">
    <source>
        <dbReference type="Proteomes" id="UP000887458"/>
    </source>
</evidence>
<keyword evidence="3" id="KW-0677">Repeat</keyword>
<gene>
    <name evidence="12" type="primary">TOMM70A</name>
    <name evidence="12" type="ORF">DERP_002331</name>
</gene>
<dbReference type="InterPro" id="IPR011990">
    <property type="entry name" value="TPR-like_helical_dom_sf"/>
</dbReference>
<comment type="caution">
    <text evidence="12">The sequence shown here is derived from an EMBL/GenBank/DDBJ whole genome shotgun (WGS) entry which is preliminary data.</text>
</comment>
<evidence type="ECO:0000256" key="6">
    <source>
        <dbReference type="ARBA" id="ARBA00022989"/>
    </source>
</evidence>
<evidence type="ECO:0000256" key="5">
    <source>
        <dbReference type="ARBA" id="ARBA00022803"/>
    </source>
</evidence>
<evidence type="ECO:0000256" key="1">
    <source>
        <dbReference type="ARBA" id="ARBA00004572"/>
    </source>
</evidence>
<feature type="transmembrane region" description="Helical" evidence="11">
    <location>
        <begin position="18"/>
        <end position="38"/>
    </location>
</feature>
<comment type="subcellular location">
    <subcellularLocation>
        <location evidence="1">Mitochondrion outer membrane</location>
        <topology evidence="1">Single-pass membrane protein</topology>
    </subcellularLocation>
</comment>
<dbReference type="SUPFAM" id="SSF48439">
    <property type="entry name" value="Protein prenylyltransferase"/>
    <property type="match status" value="1"/>
</dbReference>
<evidence type="ECO:0000313" key="12">
    <source>
        <dbReference type="EMBL" id="KAH9422039.1"/>
    </source>
</evidence>
<dbReference type="Pfam" id="PF13432">
    <property type="entry name" value="TPR_16"/>
    <property type="match status" value="1"/>
</dbReference>
<dbReference type="PANTHER" id="PTHR46208">
    <property type="entry name" value="MITOCHONDRIAL IMPORT RECEPTOR SUBUNIT TOM70"/>
    <property type="match status" value="1"/>
</dbReference>
<dbReference type="InterPro" id="IPR019734">
    <property type="entry name" value="TPR_rpt"/>
</dbReference>
<dbReference type="PANTHER" id="PTHR46208:SF1">
    <property type="entry name" value="MITOCHONDRIAL IMPORT RECEPTOR SUBUNIT TOM70"/>
    <property type="match status" value="1"/>
</dbReference>
<keyword evidence="13" id="KW-1185">Reference proteome</keyword>
<evidence type="ECO:0000256" key="11">
    <source>
        <dbReference type="SAM" id="Phobius"/>
    </source>
</evidence>
<keyword evidence="8 11" id="KW-0472">Membrane</keyword>
<sequence>MIISGLQSQLLSSNRLKLMLLATPVLIGSGLCLYYYYFYNKFDDEKSKQKKNNKTKDVPEDPIKAKLNEAIKLKNKGNELFRKKNYEEALKLYTQAIQLCPPDKRKEMSTFYQNRAACYEHMKQFEQVIHDSTKAIENDKRYVKAYLRRGKAYEIIANYEDACCDYYVASNLSQFQNSDYMNLLSECLEKYAYKRAEQVMSKRSVYTFQKYLFKHLLNKYSRDPLKLREKEIMSNNYDSIINDLLARNDDLNQDDLLLKGSIELYIGKHDDGQKRLMKLFETCDHVDYKVNALLKLAEHSLQNNKLEKTDQYLTDALALDDDNPDIYYIRSQMYIVQRKYEESIQDLKRSIELDPSFVGAIGQRLFIKYQQSIMTNNFIGKEQILQEFKSQIERFSTSNELSLLYFQILLSENKTSDAATVIQKALDREPDDPTLYVYRSLIFIEESSFDKAKEYLDKALELDSRCSFAYEMLSDLCSKLENFSQSIDYLERAINSSTTFEDVKNLVIKQKALTMQLQFQSL</sequence>
<dbReference type="Proteomes" id="UP000887458">
    <property type="component" value="Unassembled WGS sequence"/>
</dbReference>